<dbReference type="GO" id="GO:0005763">
    <property type="term" value="C:mitochondrial small ribosomal subunit"/>
    <property type="evidence" value="ECO:0007669"/>
    <property type="project" value="TreeGrafter"/>
</dbReference>
<organism evidence="2 3">
    <name type="scientific">Apolygus lucorum</name>
    <name type="common">Small green plant bug</name>
    <name type="synonym">Lygocoris lucorum</name>
    <dbReference type="NCBI Taxonomy" id="248454"/>
    <lineage>
        <taxon>Eukaryota</taxon>
        <taxon>Metazoa</taxon>
        <taxon>Ecdysozoa</taxon>
        <taxon>Arthropoda</taxon>
        <taxon>Hexapoda</taxon>
        <taxon>Insecta</taxon>
        <taxon>Pterygota</taxon>
        <taxon>Neoptera</taxon>
        <taxon>Paraneoptera</taxon>
        <taxon>Hemiptera</taxon>
        <taxon>Heteroptera</taxon>
        <taxon>Panheteroptera</taxon>
        <taxon>Cimicomorpha</taxon>
        <taxon>Miridae</taxon>
        <taxon>Mirini</taxon>
        <taxon>Apolygus</taxon>
    </lineage>
</organism>
<evidence type="ECO:0000313" key="2">
    <source>
        <dbReference type="EMBL" id="KAF6207862.1"/>
    </source>
</evidence>
<name>A0A8S9XFU1_APOLU</name>
<dbReference type="Proteomes" id="UP000466442">
    <property type="component" value="Unassembled WGS sequence"/>
</dbReference>
<reference evidence="2" key="1">
    <citation type="journal article" date="2021" name="Mol. Ecol. Resour.">
        <title>Apolygus lucorum genome provides insights into omnivorousness and mesophyll feeding.</title>
        <authorList>
            <person name="Liu Y."/>
            <person name="Liu H."/>
            <person name="Wang H."/>
            <person name="Huang T."/>
            <person name="Liu B."/>
            <person name="Yang B."/>
            <person name="Yin L."/>
            <person name="Li B."/>
            <person name="Zhang Y."/>
            <person name="Zhang S."/>
            <person name="Jiang F."/>
            <person name="Zhang X."/>
            <person name="Ren Y."/>
            <person name="Wang B."/>
            <person name="Wang S."/>
            <person name="Lu Y."/>
            <person name="Wu K."/>
            <person name="Fan W."/>
            <person name="Wang G."/>
        </authorList>
    </citation>
    <scope>NUCLEOTIDE SEQUENCE</scope>
    <source>
        <strain evidence="2">12Hb</strain>
    </source>
</reference>
<dbReference type="AlphaFoldDB" id="A0A8S9XFU1"/>
<dbReference type="EMBL" id="WIXP02000007">
    <property type="protein sequence ID" value="KAF6207862.1"/>
    <property type="molecule type" value="Genomic_DNA"/>
</dbReference>
<keyword evidence="3" id="KW-1185">Reference proteome</keyword>
<comment type="caution">
    <text evidence="2">The sequence shown here is derived from an EMBL/GenBank/DDBJ whole genome shotgun (WGS) entry which is preliminary data.</text>
</comment>
<dbReference type="PANTHER" id="PTHR13447">
    <property type="entry name" value="MITOCHONDRIAL 28S RIBOSOMAL PROTEIN S28"/>
    <property type="match status" value="1"/>
</dbReference>
<proteinExistence type="predicted"/>
<protein>
    <submittedName>
        <fullName evidence="2">Uncharacterized protein</fullName>
    </submittedName>
</protein>
<feature type="compositionally biased region" description="Acidic residues" evidence="1">
    <location>
        <begin position="73"/>
        <end position="84"/>
    </location>
</feature>
<gene>
    <name evidence="2" type="ORF">GE061_016311</name>
</gene>
<dbReference type="PANTHER" id="PTHR13447:SF2">
    <property type="entry name" value="SMALL RIBOSOMAL SUBUNIT PROTEIN BS1M"/>
    <property type="match status" value="1"/>
</dbReference>
<sequence>MKPLIPPANPNLAVQIAELVAQLQSPTYSPIHDAAAIAEAILEKLRSCVNMSLCVPAQVTELPPEPASQPMEETFEDPLPDEESDHPAQERQCIACNRNTAHNSRLCLLRKRSTVYREAVRLGCGCPKLYSTSGEASESTAQPIKEVGGFKQAFEKHSKLDSQVVQKQDGEQPSFSTLLRNSKFIDLGDPEGRTVVGSIFHVVGDDLYIDFGWKFHCVCTRPAKNPSDYVRGAKVRLRIKELELSTRFLGSEKDLTILEADAQLLGLVYSPARSSSASDSSV</sequence>
<dbReference type="InterPro" id="IPR019375">
    <property type="entry name" value="Ribosomal_bS1m"/>
</dbReference>
<dbReference type="Pfam" id="PF10246">
    <property type="entry name" value="MRP-S35"/>
    <property type="match status" value="1"/>
</dbReference>
<evidence type="ECO:0000313" key="3">
    <source>
        <dbReference type="Proteomes" id="UP000466442"/>
    </source>
</evidence>
<feature type="region of interest" description="Disordered" evidence="1">
    <location>
        <begin position="61"/>
        <end position="87"/>
    </location>
</feature>
<evidence type="ECO:0000256" key="1">
    <source>
        <dbReference type="SAM" id="MobiDB-lite"/>
    </source>
</evidence>
<dbReference type="OrthoDB" id="6020229at2759"/>
<accession>A0A8S9XFU1</accession>